<name>A0A2N1J8A6_9BASI</name>
<feature type="transmembrane region" description="Helical" evidence="10">
    <location>
        <begin position="1267"/>
        <end position="1285"/>
    </location>
</feature>
<feature type="transmembrane region" description="Helical" evidence="10">
    <location>
        <begin position="618"/>
        <end position="638"/>
    </location>
</feature>
<dbReference type="InterPro" id="IPR034003">
    <property type="entry name" value="ABCG_PDR_2"/>
</dbReference>
<dbReference type="GO" id="GO:0016887">
    <property type="term" value="F:ATP hydrolysis activity"/>
    <property type="evidence" value="ECO:0007669"/>
    <property type="project" value="InterPro"/>
</dbReference>
<evidence type="ECO:0000259" key="11">
    <source>
        <dbReference type="PROSITE" id="PS50893"/>
    </source>
</evidence>
<dbReference type="InterPro" id="IPR017871">
    <property type="entry name" value="ABC_transporter-like_CS"/>
</dbReference>
<dbReference type="STRING" id="2020962.A0A2N1J8A6"/>
<keyword evidence="8 10" id="KW-0472">Membrane</keyword>
<dbReference type="Pfam" id="PF01061">
    <property type="entry name" value="ABC2_membrane"/>
    <property type="match status" value="2"/>
</dbReference>
<comment type="subcellular location">
    <subcellularLocation>
        <location evidence="1">Membrane</location>
        <topology evidence="1">Multi-pass membrane protein</topology>
    </subcellularLocation>
</comment>
<dbReference type="InterPro" id="IPR027417">
    <property type="entry name" value="P-loop_NTPase"/>
</dbReference>
<feature type="transmembrane region" description="Helical" evidence="10">
    <location>
        <begin position="700"/>
        <end position="721"/>
    </location>
</feature>
<feature type="transmembrane region" description="Helical" evidence="10">
    <location>
        <begin position="677"/>
        <end position="693"/>
    </location>
</feature>
<keyword evidence="13" id="KW-1185">Reference proteome</keyword>
<dbReference type="Pfam" id="PF14510">
    <property type="entry name" value="ABC_trans_N"/>
    <property type="match status" value="1"/>
</dbReference>
<evidence type="ECO:0000256" key="9">
    <source>
        <dbReference type="SAM" id="MobiDB-lite"/>
    </source>
</evidence>
<organism evidence="12 13">
    <name type="scientific">Malassezia vespertilionis</name>
    <dbReference type="NCBI Taxonomy" id="2020962"/>
    <lineage>
        <taxon>Eukaryota</taxon>
        <taxon>Fungi</taxon>
        <taxon>Dikarya</taxon>
        <taxon>Basidiomycota</taxon>
        <taxon>Ustilaginomycotina</taxon>
        <taxon>Malasseziomycetes</taxon>
        <taxon>Malasseziales</taxon>
        <taxon>Malasseziaceae</taxon>
        <taxon>Malassezia</taxon>
    </lineage>
</organism>
<gene>
    <name evidence="12" type="ORF">MVES_003295</name>
</gene>
<dbReference type="PANTHER" id="PTHR19241">
    <property type="entry name" value="ATP-BINDING CASSETTE TRANSPORTER"/>
    <property type="match status" value="1"/>
</dbReference>
<dbReference type="InterPro" id="IPR029481">
    <property type="entry name" value="ABC_trans_N"/>
</dbReference>
<reference evidence="12 13" key="1">
    <citation type="submission" date="2017-10" db="EMBL/GenBank/DDBJ databases">
        <title>A novel species of cold-tolerant Malassezia isolated from bats.</title>
        <authorList>
            <person name="Lorch J.M."/>
            <person name="Palmer J.M."/>
            <person name="Vanderwolf K.J."/>
            <person name="Schmidt K.Z."/>
            <person name="Verant M.L."/>
            <person name="Weller T.J."/>
            <person name="Blehert D.S."/>
        </authorList>
    </citation>
    <scope>NUCLEOTIDE SEQUENCE [LARGE SCALE GENOMIC DNA]</scope>
    <source>
        <strain evidence="12 13">NWHC:44797-103</strain>
    </source>
</reference>
<feature type="domain" description="ABC transporter" evidence="11">
    <location>
        <begin position="221"/>
        <end position="477"/>
    </location>
</feature>
<feature type="compositionally biased region" description="Basic and acidic residues" evidence="9">
    <location>
        <begin position="151"/>
        <end position="162"/>
    </location>
</feature>
<evidence type="ECO:0000256" key="10">
    <source>
        <dbReference type="SAM" id="Phobius"/>
    </source>
</evidence>
<dbReference type="Proteomes" id="UP000232875">
    <property type="component" value="Unassembled WGS sequence"/>
</dbReference>
<dbReference type="InterPro" id="IPR003593">
    <property type="entry name" value="AAA+_ATPase"/>
</dbReference>
<dbReference type="InterPro" id="IPR034001">
    <property type="entry name" value="ABCG_PDR_1"/>
</dbReference>
<evidence type="ECO:0000256" key="8">
    <source>
        <dbReference type="ARBA" id="ARBA00023136"/>
    </source>
</evidence>
<keyword evidence="5" id="KW-0547">Nucleotide-binding</keyword>
<evidence type="ECO:0000256" key="2">
    <source>
        <dbReference type="ARBA" id="ARBA00006012"/>
    </source>
</evidence>
<feature type="transmembrane region" description="Helical" evidence="10">
    <location>
        <begin position="1377"/>
        <end position="1398"/>
    </location>
</feature>
<dbReference type="Pfam" id="PF06422">
    <property type="entry name" value="PDR_CDR"/>
    <property type="match status" value="1"/>
</dbReference>
<evidence type="ECO:0000256" key="7">
    <source>
        <dbReference type="ARBA" id="ARBA00022989"/>
    </source>
</evidence>
<evidence type="ECO:0000256" key="4">
    <source>
        <dbReference type="ARBA" id="ARBA00022692"/>
    </source>
</evidence>
<dbReference type="SMART" id="SM00382">
    <property type="entry name" value="AAA"/>
    <property type="match status" value="2"/>
</dbReference>
<feature type="transmembrane region" description="Helical" evidence="10">
    <location>
        <begin position="727"/>
        <end position="750"/>
    </location>
</feature>
<dbReference type="InterPro" id="IPR013525">
    <property type="entry name" value="ABC2_TM"/>
</dbReference>
<dbReference type="CDD" id="cd03232">
    <property type="entry name" value="ABCG_PDR_domain2"/>
    <property type="match status" value="1"/>
</dbReference>
<evidence type="ECO:0000313" key="12">
    <source>
        <dbReference type="EMBL" id="PKI82790.1"/>
    </source>
</evidence>
<sequence>MVEHLAPPIPNAGIAVYGAHSEALNSAENNAQQEAPGNVQTTDELQSWSDAHSHVRSGYGADSRISHYTSAQESVATGYTSANSQFDDAVPYMGASHNDATWTSPQSTWMPRPASGAIPVDILDPVGGKEMAQRIAAEDSLSNDEMTQQGDLEKKQGSADPFDEHATFNLGLFLRDTIEEQQQRGYLPPTMGVAFQDLKVTGYGVGAKFNTTLGSLFTAPFRLISDFRGMTARHVKHILYGVTGCVKPGEMLLVLGRPGAGSTTFLKSLCSYREGYRSIEGDVLYEGFSYKMINGPLRGEVVYAPEDDIHFPVLSVADTLGFAAAARAPNDKYRPTLDRYPKRKDYAGFVREAIATVLGLRHTYNTKVGNATIRGVSGGERKRVSIGEVLASRARIVMFDNSSRGLDSSTALEFGQALRVSTDVARTTTLSSIYQAGESLTKLFDKVVVLNQGRCVYFGPRAQAADYFKSIGYLPHDRQTTADFLVSCTDPVGRRLNPAFNTVPVTPDEQAMAFSHSDLGRANQAEVEAYMSEMRGGATPESKKEFITRMRELRSKHERRNSPYLLTWGQQVRLAIRRRFKITLGEYPIFIIMFSANLFQALIMGSVFFQMPKMSSGLFSRSGVIFFALLYNSFSAMAEVPNNYEQRPIVIRHQRFAFLHPSADAIGLSLLDIPSRFIPLTGFIIVLYFMTGLEYDAGKFFIFFFLTALITFTMVTFFRMITALTRSVAVATMVAGLVIIDCALYAGYAIPRPSMVVWWRWLSYCNPVAFGFEVLLANEFRGVRFGCSQLVPSGPQYANAPLANKVCAIAGGQPGEDTVDASTYIDLVYGYTWDNAHRNVGIIIGFWIFFLILYMAASEFQTDPASSGGVMIFKRGVMKRSELTRAEKKATNEIPDEQGDTMLATQEREPDLKGKLYVADEVFSFEHVNFDVMIKGEPRRLLNDVSGFVAPGKMTALMGESGAGKTTLLNVLAQRSDVGVVHGDFFVNGRALPRSFQADTGYCQQQDVHLAQTTVREALQFSALLRQPRETPKEERLAYVETVIELLEMQSFAEALVGEVSEGLNVEQRKRLTIGVELAAKPSLLLFLDEPTSGLDAQAAWSIVRFLKKLANEGQAILCTIHQPSGELFNQFDRLLLLQKGGKTVYFGDIGENSIELLSYFKERSDLPFDEQTNPAEYILDVIGAGAAATTDKDWFQVFHESALYSQLEKELAVFRARRSDDGAISKETAQRNNREYAQPPSVQMRVTIRRIFIAYWRDPVYVGSKLFLNVFAGLFIGSSFWGQGQKDSSAALQNKLFAVFMSLVISTSLSQQLQPMFLNYRELFEARERPSKMYSWVAFLISAAIVEVPWNFLGGTLFWAPWYFMVQFGNEGKRAGYSWGSYMLFQLYFCTFAQAVATVAPNAMVASILFSTFFSFVIVFCGVVQPPNQLPYFWRSWMFRLSPFTWIVEGQLGNAIHDKPVRCDHDEMNTVIPPAGQTCDQYLQPFSLPLSAPENPNVTGYYVSNPDNTCGFCSMRQGEDYLRSIEMNSAHRFNDLGYLCAYIVFNLALYFLFFYLFRVHRWSWIKSKGKKKTPVNDIAKLGEEELENAQGPQPHA</sequence>
<dbReference type="InterPro" id="IPR043926">
    <property type="entry name" value="ABCG_dom"/>
</dbReference>
<dbReference type="FunFam" id="3.40.50.300:FF:000054">
    <property type="entry name" value="ABC multidrug transporter atrF"/>
    <property type="match status" value="1"/>
</dbReference>
<dbReference type="Pfam" id="PF00005">
    <property type="entry name" value="ABC_tran"/>
    <property type="match status" value="2"/>
</dbReference>
<dbReference type="Gene3D" id="3.40.50.300">
    <property type="entry name" value="P-loop containing nucleotide triphosphate hydrolases"/>
    <property type="match status" value="2"/>
</dbReference>
<keyword evidence="6" id="KW-0067">ATP-binding</keyword>
<proteinExistence type="inferred from homology"/>
<dbReference type="EMBL" id="KZ454993">
    <property type="protein sequence ID" value="PKI82790.1"/>
    <property type="molecule type" value="Genomic_DNA"/>
</dbReference>
<keyword evidence="4 10" id="KW-0812">Transmembrane</keyword>
<dbReference type="Pfam" id="PF19055">
    <property type="entry name" value="ABC2_membrane_7"/>
    <property type="match status" value="1"/>
</dbReference>
<feature type="transmembrane region" description="Helical" evidence="10">
    <location>
        <begin position="1297"/>
        <end position="1314"/>
    </location>
</feature>
<protein>
    <recommendedName>
        <fullName evidence="11">ABC transporter domain-containing protein</fullName>
    </recommendedName>
</protein>
<dbReference type="GO" id="GO:0005524">
    <property type="term" value="F:ATP binding"/>
    <property type="evidence" value="ECO:0007669"/>
    <property type="project" value="UniProtKB-KW"/>
</dbReference>
<evidence type="ECO:0000256" key="6">
    <source>
        <dbReference type="ARBA" id="ARBA00022840"/>
    </source>
</evidence>
<evidence type="ECO:0000256" key="3">
    <source>
        <dbReference type="ARBA" id="ARBA00022448"/>
    </source>
</evidence>
<dbReference type="InterPro" id="IPR010929">
    <property type="entry name" value="PDR_CDR_ABC"/>
</dbReference>
<dbReference type="SUPFAM" id="SSF52540">
    <property type="entry name" value="P-loop containing nucleoside triphosphate hydrolases"/>
    <property type="match status" value="2"/>
</dbReference>
<evidence type="ECO:0000313" key="13">
    <source>
        <dbReference type="Proteomes" id="UP000232875"/>
    </source>
</evidence>
<feature type="transmembrane region" description="Helical" evidence="10">
    <location>
        <begin position="1404"/>
        <end position="1425"/>
    </location>
</feature>
<dbReference type="CDD" id="cd03233">
    <property type="entry name" value="ABCG_PDR_domain1"/>
    <property type="match status" value="1"/>
</dbReference>
<keyword evidence="7 10" id="KW-1133">Transmembrane helix</keyword>
<feature type="transmembrane region" description="Helical" evidence="10">
    <location>
        <begin position="587"/>
        <end position="609"/>
    </location>
</feature>
<dbReference type="PROSITE" id="PS00211">
    <property type="entry name" value="ABC_TRANSPORTER_1"/>
    <property type="match status" value="1"/>
</dbReference>
<dbReference type="OrthoDB" id="245989at2759"/>
<dbReference type="GO" id="GO:0016020">
    <property type="term" value="C:membrane"/>
    <property type="evidence" value="ECO:0007669"/>
    <property type="project" value="UniProtKB-SubCell"/>
</dbReference>
<feature type="domain" description="ABC transporter" evidence="11">
    <location>
        <begin position="923"/>
        <end position="1165"/>
    </location>
</feature>
<keyword evidence="3" id="KW-0813">Transport</keyword>
<comment type="similarity">
    <text evidence="2">Belongs to the ABC transporter superfamily. ABCG family. PDR (TC 3.A.1.205) subfamily.</text>
</comment>
<dbReference type="PROSITE" id="PS50893">
    <property type="entry name" value="ABC_TRANSPORTER_2"/>
    <property type="match status" value="2"/>
</dbReference>
<evidence type="ECO:0000256" key="1">
    <source>
        <dbReference type="ARBA" id="ARBA00004141"/>
    </source>
</evidence>
<evidence type="ECO:0000256" key="5">
    <source>
        <dbReference type="ARBA" id="ARBA00022741"/>
    </source>
</evidence>
<dbReference type="GO" id="GO:0140359">
    <property type="term" value="F:ABC-type transporter activity"/>
    <property type="evidence" value="ECO:0007669"/>
    <property type="project" value="InterPro"/>
</dbReference>
<dbReference type="InterPro" id="IPR003439">
    <property type="entry name" value="ABC_transporter-like_ATP-bd"/>
</dbReference>
<feature type="transmembrane region" description="Helical" evidence="10">
    <location>
        <begin position="1334"/>
        <end position="1365"/>
    </location>
</feature>
<feature type="transmembrane region" description="Helical" evidence="10">
    <location>
        <begin position="840"/>
        <end position="857"/>
    </location>
</feature>
<accession>A0A2N1J8A6</accession>
<feature type="region of interest" description="Disordered" evidence="9">
    <location>
        <begin position="131"/>
        <end position="162"/>
    </location>
</feature>
<feature type="transmembrane region" description="Helical" evidence="10">
    <location>
        <begin position="1537"/>
        <end position="1558"/>
    </location>
</feature>